<dbReference type="EMBL" id="JAJSOW010000100">
    <property type="protein sequence ID" value="KAI9185097.1"/>
    <property type="molecule type" value="Genomic_DNA"/>
</dbReference>
<dbReference type="Proteomes" id="UP001064489">
    <property type="component" value="Chromosome 3"/>
</dbReference>
<evidence type="ECO:0000313" key="2">
    <source>
        <dbReference type="EMBL" id="KAI9185524.1"/>
    </source>
</evidence>
<accession>A0AAD5NWS6</accession>
<organism evidence="2 3">
    <name type="scientific">Acer negundo</name>
    <name type="common">Box elder</name>
    <dbReference type="NCBI Taxonomy" id="4023"/>
    <lineage>
        <taxon>Eukaryota</taxon>
        <taxon>Viridiplantae</taxon>
        <taxon>Streptophyta</taxon>
        <taxon>Embryophyta</taxon>
        <taxon>Tracheophyta</taxon>
        <taxon>Spermatophyta</taxon>
        <taxon>Magnoliopsida</taxon>
        <taxon>eudicotyledons</taxon>
        <taxon>Gunneridae</taxon>
        <taxon>Pentapetalae</taxon>
        <taxon>rosids</taxon>
        <taxon>malvids</taxon>
        <taxon>Sapindales</taxon>
        <taxon>Sapindaceae</taxon>
        <taxon>Hippocastanoideae</taxon>
        <taxon>Acereae</taxon>
        <taxon>Acer</taxon>
    </lineage>
</organism>
<evidence type="ECO:0000313" key="1">
    <source>
        <dbReference type="EMBL" id="KAI9185097.1"/>
    </source>
</evidence>
<dbReference type="GO" id="GO:0006357">
    <property type="term" value="P:regulation of transcription by RNA polymerase II"/>
    <property type="evidence" value="ECO:0007669"/>
    <property type="project" value="TreeGrafter"/>
</dbReference>
<dbReference type="EMBL" id="JAJSOW010000100">
    <property type="protein sequence ID" value="KAI9185524.1"/>
    <property type="molecule type" value="Genomic_DNA"/>
</dbReference>
<reference evidence="2" key="1">
    <citation type="journal article" date="2022" name="Plant J.">
        <title>Strategies of tolerance reflected in two North American maple genomes.</title>
        <authorList>
            <person name="McEvoy S.L."/>
            <person name="Sezen U.U."/>
            <person name="Trouern-Trend A."/>
            <person name="McMahon S.M."/>
            <person name="Schaberg P.G."/>
            <person name="Yang J."/>
            <person name="Wegrzyn J.L."/>
            <person name="Swenson N.G."/>
        </authorList>
    </citation>
    <scope>NUCLEOTIDE SEQUENCE</scope>
    <source>
        <strain evidence="2">91603</strain>
    </source>
</reference>
<protein>
    <submittedName>
        <fullName evidence="2">Uncharacterized protein</fullName>
    </submittedName>
</protein>
<dbReference type="GO" id="GO:0003712">
    <property type="term" value="F:transcription coregulator activity"/>
    <property type="evidence" value="ECO:0007669"/>
    <property type="project" value="TreeGrafter"/>
</dbReference>
<reference evidence="2" key="2">
    <citation type="submission" date="2023-02" db="EMBL/GenBank/DDBJ databases">
        <authorList>
            <person name="Swenson N.G."/>
            <person name="Wegrzyn J.L."/>
            <person name="Mcevoy S.L."/>
        </authorList>
    </citation>
    <scope>NUCLEOTIDE SEQUENCE</scope>
    <source>
        <strain evidence="2">91603</strain>
        <tissue evidence="2">Leaf</tissue>
    </source>
</reference>
<dbReference type="PANTHER" id="PTHR23335:SF1">
    <property type="entry name" value="CALMODULIN-BINDING TRANSCRIPTION ACTIVATOR, ISOFORM F"/>
    <property type="match status" value="1"/>
</dbReference>
<gene>
    <name evidence="1" type="ORF">LWI28_004095</name>
    <name evidence="2" type="ORF">LWI28_008123</name>
</gene>
<proteinExistence type="predicted"/>
<keyword evidence="3" id="KW-1185">Reference proteome</keyword>
<evidence type="ECO:0000313" key="3">
    <source>
        <dbReference type="Proteomes" id="UP001064489"/>
    </source>
</evidence>
<sequence>MGIRDLQVIFRRCHSPAIFHPSHWKKVSFPKALLRSFADGLAKQGSADNKVILRWQRKGVGLRGFRQETESSIDDSEDEDILKVFRKEKVDGAIDEAVSRVLGMVDFLDAHQQYHRMLERY</sequence>
<dbReference type="GO" id="GO:0005634">
    <property type="term" value="C:nucleus"/>
    <property type="evidence" value="ECO:0007669"/>
    <property type="project" value="TreeGrafter"/>
</dbReference>
<dbReference type="PANTHER" id="PTHR23335">
    <property type="entry name" value="CALMODULIN-BINDING TRANSCRIPTION ACTIVATOR CAMTA"/>
    <property type="match status" value="1"/>
</dbReference>
<comment type="caution">
    <text evidence="2">The sequence shown here is derived from an EMBL/GenBank/DDBJ whole genome shotgun (WGS) entry which is preliminary data.</text>
</comment>
<dbReference type="GO" id="GO:0003690">
    <property type="term" value="F:double-stranded DNA binding"/>
    <property type="evidence" value="ECO:0007669"/>
    <property type="project" value="TreeGrafter"/>
</dbReference>
<name>A0AAD5NWS6_ACENE</name>
<dbReference type="AlphaFoldDB" id="A0AAD5NWS6"/>